<dbReference type="PANTHER" id="PTHR39087:SF2">
    <property type="entry name" value="UPF0104 MEMBRANE PROTEIN MJ1595"/>
    <property type="match status" value="1"/>
</dbReference>
<sequence>MRWVRRWLGLAVSVVSLAAVVYWMLQQPAPELPSSAEGLAWLSLSLVMTLVALALRGWRWHRIMVLAHVPHARSDAMALTAVAYMGNNVLPARGGEILKIGILGARSDARRREILGTVLAERLLDAIVLAGLFVVLSLGLADSPAGRGTAALIGAGLVLGFVALAVYLYLRRTGRFETFAATIRPVARALRLFAHPSGIPVVGLSVAIWVLEGLNLVVIAQSLSLSLSLLDGVLVITLASLAAAIPAAPGFAGTYDWGMILGLKAAGITAGAASGMLILSRFMYFVPPTVVGLIVLISRYGGLSTARRIARRSSASTGLEPA</sequence>
<dbReference type="NCBIfam" id="TIGR00374">
    <property type="entry name" value="flippase-like domain"/>
    <property type="match status" value="1"/>
</dbReference>
<organism evidence="7 8">
    <name type="scientific">Solirubrobacter pauli</name>
    <dbReference type="NCBI Taxonomy" id="166793"/>
    <lineage>
        <taxon>Bacteria</taxon>
        <taxon>Bacillati</taxon>
        <taxon>Actinomycetota</taxon>
        <taxon>Thermoleophilia</taxon>
        <taxon>Solirubrobacterales</taxon>
        <taxon>Solirubrobacteraceae</taxon>
        <taxon>Solirubrobacter</taxon>
    </lineage>
</organism>
<name>A0A660LIG8_9ACTN</name>
<dbReference type="PANTHER" id="PTHR39087">
    <property type="entry name" value="UPF0104 MEMBRANE PROTEIN MJ1595"/>
    <property type="match status" value="1"/>
</dbReference>
<feature type="transmembrane region" description="Helical" evidence="6">
    <location>
        <begin position="284"/>
        <end position="302"/>
    </location>
</feature>
<proteinExistence type="predicted"/>
<dbReference type="AlphaFoldDB" id="A0A660LIG8"/>
<evidence type="ECO:0000256" key="2">
    <source>
        <dbReference type="ARBA" id="ARBA00022475"/>
    </source>
</evidence>
<feature type="transmembrane region" description="Helical" evidence="6">
    <location>
        <begin position="7"/>
        <end position="26"/>
    </location>
</feature>
<feature type="transmembrane region" description="Helical" evidence="6">
    <location>
        <begin position="38"/>
        <end position="55"/>
    </location>
</feature>
<dbReference type="InterPro" id="IPR022791">
    <property type="entry name" value="L-PG_synthase/AglD"/>
</dbReference>
<protein>
    <recommendedName>
        <fullName evidence="9">Lysylphosphatidylglycerol synthase-like protein</fullName>
    </recommendedName>
</protein>
<comment type="caution">
    <text evidence="7">The sequence shown here is derived from an EMBL/GenBank/DDBJ whole genome shotgun (WGS) entry which is preliminary data.</text>
</comment>
<evidence type="ECO:0000313" key="8">
    <source>
        <dbReference type="Proteomes" id="UP000278962"/>
    </source>
</evidence>
<evidence type="ECO:0000256" key="6">
    <source>
        <dbReference type="SAM" id="Phobius"/>
    </source>
</evidence>
<accession>A0A660LIG8</accession>
<reference evidence="7 8" key="1">
    <citation type="submission" date="2018-10" db="EMBL/GenBank/DDBJ databases">
        <title>Genomic Encyclopedia of Archaeal and Bacterial Type Strains, Phase II (KMG-II): from individual species to whole genera.</title>
        <authorList>
            <person name="Goeker M."/>
        </authorList>
    </citation>
    <scope>NUCLEOTIDE SEQUENCE [LARGE SCALE GENOMIC DNA]</scope>
    <source>
        <strain evidence="7 8">DSM 14954</strain>
    </source>
</reference>
<dbReference type="OrthoDB" id="5242769at2"/>
<feature type="transmembrane region" description="Helical" evidence="6">
    <location>
        <begin position="190"/>
        <end position="211"/>
    </location>
</feature>
<gene>
    <name evidence="7" type="ORF">C8N24_2760</name>
</gene>
<keyword evidence="5 6" id="KW-0472">Membrane</keyword>
<feature type="transmembrane region" description="Helical" evidence="6">
    <location>
        <begin position="119"/>
        <end position="138"/>
    </location>
</feature>
<feature type="transmembrane region" description="Helical" evidence="6">
    <location>
        <begin position="150"/>
        <end position="170"/>
    </location>
</feature>
<dbReference type="EMBL" id="RBIL01000001">
    <property type="protein sequence ID" value="RKQ92904.1"/>
    <property type="molecule type" value="Genomic_DNA"/>
</dbReference>
<dbReference type="GO" id="GO:0005886">
    <property type="term" value="C:plasma membrane"/>
    <property type="evidence" value="ECO:0007669"/>
    <property type="project" value="UniProtKB-SubCell"/>
</dbReference>
<evidence type="ECO:0000256" key="1">
    <source>
        <dbReference type="ARBA" id="ARBA00004651"/>
    </source>
</evidence>
<evidence type="ECO:0000256" key="3">
    <source>
        <dbReference type="ARBA" id="ARBA00022692"/>
    </source>
</evidence>
<feature type="transmembrane region" description="Helical" evidence="6">
    <location>
        <begin position="257"/>
        <end position="278"/>
    </location>
</feature>
<evidence type="ECO:0000313" key="7">
    <source>
        <dbReference type="EMBL" id="RKQ92904.1"/>
    </source>
</evidence>
<feature type="transmembrane region" description="Helical" evidence="6">
    <location>
        <begin position="223"/>
        <end position="245"/>
    </location>
</feature>
<keyword evidence="2" id="KW-1003">Cell membrane</keyword>
<keyword evidence="3 6" id="KW-0812">Transmembrane</keyword>
<evidence type="ECO:0000256" key="5">
    <source>
        <dbReference type="ARBA" id="ARBA00023136"/>
    </source>
</evidence>
<dbReference type="Proteomes" id="UP000278962">
    <property type="component" value="Unassembled WGS sequence"/>
</dbReference>
<dbReference type="RefSeq" id="WP_121250676.1">
    <property type="nucleotide sequence ID" value="NZ_RBIL01000001.1"/>
</dbReference>
<keyword evidence="8" id="KW-1185">Reference proteome</keyword>
<comment type="subcellular location">
    <subcellularLocation>
        <location evidence="1">Cell membrane</location>
        <topology evidence="1">Multi-pass membrane protein</topology>
    </subcellularLocation>
</comment>
<keyword evidence="4 6" id="KW-1133">Transmembrane helix</keyword>
<evidence type="ECO:0008006" key="9">
    <source>
        <dbReference type="Google" id="ProtNLM"/>
    </source>
</evidence>
<evidence type="ECO:0000256" key="4">
    <source>
        <dbReference type="ARBA" id="ARBA00022989"/>
    </source>
</evidence>
<dbReference type="Pfam" id="PF03706">
    <property type="entry name" value="LPG_synthase_TM"/>
    <property type="match status" value="1"/>
</dbReference>